<dbReference type="InterPro" id="IPR011009">
    <property type="entry name" value="Kinase-like_dom_sf"/>
</dbReference>
<dbReference type="CDD" id="cd14021">
    <property type="entry name" value="ChoK-like_euk"/>
    <property type="match status" value="1"/>
</dbReference>
<comment type="similarity">
    <text evidence="2">Belongs to the choline/ethanolamine kinase family.</text>
</comment>
<name>A0A976SJM1_THEOR</name>
<accession>A0A976SJM1</accession>
<dbReference type="GO" id="GO:0006646">
    <property type="term" value="P:phosphatidylethanolamine biosynthetic process"/>
    <property type="evidence" value="ECO:0007669"/>
    <property type="project" value="TreeGrafter"/>
</dbReference>
<dbReference type="Pfam" id="PF01633">
    <property type="entry name" value="Choline_kinase"/>
    <property type="match status" value="1"/>
</dbReference>
<organism evidence="4 5">
    <name type="scientific">Theileria orientalis</name>
    <dbReference type="NCBI Taxonomy" id="68886"/>
    <lineage>
        <taxon>Eukaryota</taxon>
        <taxon>Sar</taxon>
        <taxon>Alveolata</taxon>
        <taxon>Apicomplexa</taxon>
        <taxon>Aconoidasida</taxon>
        <taxon>Piroplasmida</taxon>
        <taxon>Theileriidae</taxon>
        <taxon>Theileria</taxon>
    </lineage>
</organism>
<evidence type="ECO:0000256" key="2">
    <source>
        <dbReference type="ARBA" id="ARBA00038211"/>
    </source>
</evidence>
<dbReference type="Gene3D" id="3.30.200.20">
    <property type="entry name" value="Phosphorylase Kinase, domain 1"/>
    <property type="match status" value="1"/>
</dbReference>
<reference evidence="4" key="1">
    <citation type="submission" date="2022-07" db="EMBL/GenBank/DDBJ databases">
        <title>Evaluation of T. orientalis genome assembly methods using nanopore sequencing and analysis of variation between genomes.</title>
        <authorList>
            <person name="Yam J."/>
            <person name="Micallef M.L."/>
            <person name="Liu M."/>
            <person name="Djordjevic S.P."/>
            <person name="Bogema D.R."/>
            <person name="Jenkins C."/>
        </authorList>
    </citation>
    <scope>NUCLEOTIDE SEQUENCE</scope>
    <source>
        <strain evidence="4">Goon Nure</strain>
    </source>
</reference>
<evidence type="ECO:0000256" key="3">
    <source>
        <dbReference type="ARBA" id="ARBA00038874"/>
    </source>
</evidence>
<dbReference type="PANTHER" id="PTHR22603:SF66">
    <property type="entry name" value="ETHANOLAMINE KINASE"/>
    <property type="match status" value="1"/>
</dbReference>
<gene>
    <name evidence="4" type="ORF">MACK_003593</name>
</gene>
<proteinExistence type="inferred from homology"/>
<dbReference type="Gene3D" id="3.90.1200.10">
    <property type="match status" value="1"/>
</dbReference>
<dbReference type="PANTHER" id="PTHR22603">
    <property type="entry name" value="CHOLINE/ETHANOALAMINE KINASE"/>
    <property type="match status" value="1"/>
</dbReference>
<evidence type="ECO:0000256" key="1">
    <source>
        <dbReference type="ARBA" id="ARBA00037883"/>
    </source>
</evidence>
<sequence>MINLTGYNTFKKIPTNIVSANSSKLKRKHEVVVSVLSEEDSKLIKDICVRNIPFWNNVNYDDIEIKIAPNSVSNFVFFVKLICANNKIYPNRTVVLKKRTSYSNVIYDREHQCDVAQLLGDNGLGPRVIGRFSDFTIQEFIEGTFMDASSFQNLSVITSLASSLAKFHKKGTEISPADWDRTPLVFRQINKWSDQVKRIIKKHDLDFDFDELQSSFEIYKTLLENHIKTSNSLANSILFCHNDLYMTNLINFQQGIYFIDFDYAGYNYVGWEVSCFVVKAYSDYNEEEKSYFYNKSYDISYNLKCVFVSIYLSQLFNKNVFPSDNVVKEFLDSLEVHTLGVHLFWTYWGIIM</sequence>
<protein>
    <recommendedName>
        <fullName evidence="3">ethanolamine kinase</fullName>
        <ecNumber evidence="3">2.7.1.82</ecNumber>
    </recommendedName>
</protein>
<dbReference type="EMBL" id="CP056071">
    <property type="protein sequence ID" value="UVC49970.1"/>
    <property type="molecule type" value="Genomic_DNA"/>
</dbReference>
<dbReference type="SUPFAM" id="SSF56112">
    <property type="entry name" value="Protein kinase-like (PK-like)"/>
    <property type="match status" value="1"/>
</dbReference>
<keyword evidence="4" id="KW-0418">Kinase</keyword>
<evidence type="ECO:0000313" key="5">
    <source>
        <dbReference type="Proteomes" id="UP000244811"/>
    </source>
</evidence>
<keyword evidence="4" id="KW-0808">Transferase</keyword>
<dbReference type="EC" id="2.7.1.82" evidence="3"/>
<dbReference type="Proteomes" id="UP000244811">
    <property type="component" value="Chromosome 2"/>
</dbReference>
<dbReference type="AlphaFoldDB" id="A0A976SJM1"/>
<comment type="pathway">
    <text evidence="1">Phospholipid metabolism; phosphatidylethanolamine biosynthesis; phosphatidylethanolamine from ethanolamine: step 1/3.</text>
</comment>
<evidence type="ECO:0000313" key="4">
    <source>
        <dbReference type="EMBL" id="UVC49970.1"/>
    </source>
</evidence>
<dbReference type="GO" id="GO:0004305">
    <property type="term" value="F:ethanolamine kinase activity"/>
    <property type="evidence" value="ECO:0007669"/>
    <property type="project" value="UniProtKB-EC"/>
</dbReference>
<dbReference type="GO" id="GO:0005737">
    <property type="term" value="C:cytoplasm"/>
    <property type="evidence" value="ECO:0007669"/>
    <property type="project" value="TreeGrafter"/>
</dbReference>